<proteinExistence type="inferred from homology"/>
<keyword evidence="3" id="KW-0539">Nucleus</keyword>
<keyword evidence="7" id="KW-1185">Reference proteome</keyword>
<evidence type="ECO:0000256" key="3">
    <source>
        <dbReference type="ARBA" id="ARBA00023242"/>
    </source>
</evidence>
<evidence type="ECO:0000259" key="5">
    <source>
        <dbReference type="PROSITE" id="PS51634"/>
    </source>
</evidence>
<gene>
    <name evidence="6" type="ORF">ACEWY4_007530</name>
</gene>
<evidence type="ECO:0000313" key="7">
    <source>
        <dbReference type="Proteomes" id="UP001591681"/>
    </source>
</evidence>
<name>A0ABD1KGP8_9TELE</name>
<feature type="domain" description="CRC" evidence="5">
    <location>
        <begin position="1420"/>
        <end position="1462"/>
    </location>
</feature>
<dbReference type="PANTHER" id="PTHR46704:SF9">
    <property type="entry name" value="BHLH DOMAIN-CONTAINING PROTEIN"/>
    <property type="match status" value="1"/>
</dbReference>
<dbReference type="Proteomes" id="UP001591681">
    <property type="component" value="Unassembled WGS sequence"/>
</dbReference>
<reference evidence="6 7" key="1">
    <citation type="submission" date="2024-09" db="EMBL/GenBank/DDBJ databases">
        <title>A chromosome-level genome assembly of Gray's grenadier anchovy, Coilia grayii.</title>
        <authorList>
            <person name="Fu Z."/>
        </authorList>
    </citation>
    <scope>NUCLEOTIDE SEQUENCE [LARGE SCALE GENOMIC DNA]</scope>
    <source>
        <strain evidence="6">G4</strain>
        <tissue evidence="6">Muscle</tissue>
    </source>
</reference>
<dbReference type="InterPro" id="IPR033467">
    <property type="entry name" value="Tesmin/TSO1-like_CXC"/>
</dbReference>
<evidence type="ECO:0000313" key="6">
    <source>
        <dbReference type="EMBL" id="KAL2098323.1"/>
    </source>
</evidence>
<comment type="caution">
    <text evidence="6">The sequence shown here is derived from an EMBL/GenBank/DDBJ whole genome shotgun (WGS) entry which is preliminary data.</text>
</comment>
<dbReference type="PANTHER" id="PTHR46704">
    <property type="entry name" value="CXC DOMAIN-CONTAINING PROTEIN-RELATED"/>
    <property type="match status" value="1"/>
</dbReference>
<feature type="region of interest" description="Disordered" evidence="4">
    <location>
        <begin position="428"/>
        <end position="464"/>
    </location>
</feature>
<sequence length="1462" mass="164690">MHVVEVDGPISPFTEVSWLKFIKSVFLWENLDGRESTVAGEAVKRFNLNRQESTPVPPDSGYHRDCYCHFTNITKIQRAQKRKEKAALLEESVTEGWNQNIKHYNKCMEMKAVLYEIGYKQFCTTIIEERLIRRREVFRLTKLNALFKDIVAQTESVDIGAYKAYCLKQRLHKSHPFLKFHKASTSYLVYVDNLSPEEILQDLATSSSSSSEDSDGEISLEMEKGELDNATTDTPNDYRLLYHAALTLKEILHKAAKSSQKLSWPPTTNDLTLEKAFEVLPPQLFNFIAWASGIASEPTDERLRVSLEDGRKILSSCQDIISLATRGRWLMPKQCSLAMAVRHMTGSAQLIGMLNGFGHCSSNSLVLEHDTALANLQMERGEIYIPESICAEVPVTLVWDNNDFGEETLSGKGTTHNTNGIVIQQVMGNDSAPVPSTSRQRTRERSVNPPPLNLVTYRRGKRSGPQSPVIRIHLQQDQNICAQTIGRRTDAAYFLMKVPEAQGKVLPGWTGFNIMLKNDTVLPSTNVKYLPVIDASPTDLNTVHTILSHSLAIADSLKQTEVVLVMDQAIYSKAQEIRWQTNLYSDRIVLRLGEFHTTMAYLSCIEKLYADAGLQDILIESELVAVGSIDGVISGHHYNRSIRAHKLLTEALQRLRWQAYLDTLPDTSSAAAMKIAMDLQDKFPSKKFMETIGSGAFLELLKDYSEFVEKNNCNLTFAFWSKYIAMVEMLLLFIRATREGNWALHLSTVQSMLPWFFACDKVNYARYLTAYWVEMTNLEDTHPSAHQQLLSGDFVAQRHQKHGFAGTTCDQVIEQTANRDSKTKGGISGFSLNKGAVHRWTLTQHERAAITAECKNMAGQGALAHLNSELDHTRMQRDQTDVKNVLTTVHNMVNPFDPSLDGDSLYQISTGQLASESIATDLMQAEQRGQEALTEFCDKRISSGEKSFHDPIKKTKIKTFKDACQSRTIKIKGREITLTTHRNMFARLIVVGSVRQINIEEMLTYCLGPFPQALANVDGSLAKTNKAKLMHVLQEEIHPSTTVKDIPNGSVWIWDAMAVVQQLKPQPTFGQYADHVLRTLVHSAKETNSTELHFVCDTYTNLSVKNAERSRRAEQGYQRIKIYGDEQRTPKQWKKFLACGENKKLEYFFQRWAISAENIIGNNTIITTHGSKCHAMQVNERGLVITEIKDLESTHEEADTRIVLHAAYAAKSCSDLVIRSPDTNVFVLTLAFCKQIDSHLYFHTGKERDTHITDISRLHTHLGEAKCDALVGLHAFSGCDTVSALHNVGKAKAYKKFCSKTEYTSVFQDLGTHFTPSAELFEALEAFTCDLYEQTDSQDVNIARAKLFKSGKCSERDLPPNKDSLYKHIHRVSYQAAVHRRSLECRPDVPPPVNHGWKMVGGVYEVDWMTLPPAPEAILELVHCSCKKTHCVKGRCTCKLHDLPCTNLCQCSSCDNRSSGRD</sequence>
<evidence type="ECO:0000256" key="2">
    <source>
        <dbReference type="ARBA" id="ARBA00007267"/>
    </source>
</evidence>
<dbReference type="EMBL" id="JBHFQA010000006">
    <property type="protein sequence ID" value="KAL2098323.1"/>
    <property type="molecule type" value="Genomic_DNA"/>
</dbReference>
<evidence type="ECO:0000256" key="4">
    <source>
        <dbReference type="SAM" id="MobiDB-lite"/>
    </source>
</evidence>
<dbReference type="GO" id="GO:0005634">
    <property type="term" value="C:nucleus"/>
    <property type="evidence" value="ECO:0007669"/>
    <property type="project" value="UniProtKB-SubCell"/>
</dbReference>
<organism evidence="6 7">
    <name type="scientific">Coilia grayii</name>
    <name type="common">Gray's grenadier anchovy</name>
    <dbReference type="NCBI Taxonomy" id="363190"/>
    <lineage>
        <taxon>Eukaryota</taxon>
        <taxon>Metazoa</taxon>
        <taxon>Chordata</taxon>
        <taxon>Craniata</taxon>
        <taxon>Vertebrata</taxon>
        <taxon>Euteleostomi</taxon>
        <taxon>Actinopterygii</taxon>
        <taxon>Neopterygii</taxon>
        <taxon>Teleostei</taxon>
        <taxon>Clupei</taxon>
        <taxon>Clupeiformes</taxon>
        <taxon>Clupeoidei</taxon>
        <taxon>Engraulidae</taxon>
        <taxon>Coilinae</taxon>
        <taxon>Coilia</taxon>
    </lineage>
</organism>
<accession>A0ABD1KGP8</accession>
<dbReference type="PROSITE" id="PS51634">
    <property type="entry name" value="CRC"/>
    <property type="match status" value="1"/>
</dbReference>
<comment type="subcellular location">
    <subcellularLocation>
        <location evidence="1">Nucleus</location>
    </subcellularLocation>
</comment>
<dbReference type="InterPro" id="IPR005172">
    <property type="entry name" value="CRC"/>
</dbReference>
<dbReference type="SMART" id="SM01114">
    <property type="entry name" value="CXC"/>
    <property type="match status" value="1"/>
</dbReference>
<protein>
    <recommendedName>
        <fullName evidence="5">CRC domain-containing protein</fullName>
    </recommendedName>
</protein>
<feature type="compositionally biased region" description="Polar residues" evidence="4">
    <location>
        <begin position="428"/>
        <end position="439"/>
    </location>
</feature>
<evidence type="ECO:0000256" key="1">
    <source>
        <dbReference type="ARBA" id="ARBA00004123"/>
    </source>
</evidence>
<comment type="similarity">
    <text evidence="2">Belongs to the lin-54 family.</text>
</comment>